<reference evidence="1 2" key="1">
    <citation type="submission" date="2015-01" db="EMBL/GenBank/DDBJ databases">
        <title>Evolution of Trichinella species and genotypes.</title>
        <authorList>
            <person name="Korhonen P.K."/>
            <person name="Edoardo P."/>
            <person name="Giuseppe L.R."/>
            <person name="Gasser R.B."/>
        </authorList>
    </citation>
    <scope>NUCLEOTIDE SEQUENCE [LARGE SCALE GENOMIC DNA]</scope>
    <source>
        <strain evidence="1">ISS470</strain>
    </source>
</reference>
<dbReference type="AlphaFoldDB" id="A0A0V1DRU7"/>
<keyword evidence="2" id="KW-1185">Reference proteome</keyword>
<name>A0A0V1DRU7_TRIPS</name>
<evidence type="ECO:0000313" key="2">
    <source>
        <dbReference type="Proteomes" id="UP000054995"/>
    </source>
</evidence>
<organism evidence="1 2">
    <name type="scientific">Trichinella pseudospiralis</name>
    <name type="common">Parasitic roundworm</name>
    <dbReference type="NCBI Taxonomy" id="6337"/>
    <lineage>
        <taxon>Eukaryota</taxon>
        <taxon>Metazoa</taxon>
        <taxon>Ecdysozoa</taxon>
        <taxon>Nematoda</taxon>
        <taxon>Enoplea</taxon>
        <taxon>Dorylaimia</taxon>
        <taxon>Trichinellida</taxon>
        <taxon>Trichinellidae</taxon>
        <taxon>Trichinella</taxon>
    </lineage>
</organism>
<sequence length="60" mass="6900">MFLSVSRHTPGPTLCISFPTFLLFLAIFQVRQCAFLIFHVLNVSHQTPDPNVFFLPYSRS</sequence>
<evidence type="ECO:0000313" key="1">
    <source>
        <dbReference type="EMBL" id="KRY64285.1"/>
    </source>
</evidence>
<proteinExistence type="predicted"/>
<dbReference type="Proteomes" id="UP000054995">
    <property type="component" value="Unassembled WGS sequence"/>
</dbReference>
<protein>
    <submittedName>
        <fullName evidence="1">Uncharacterized protein</fullName>
    </submittedName>
</protein>
<accession>A0A0V1DRU7</accession>
<dbReference type="EMBL" id="JYDT01001636">
    <property type="protein sequence ID" value="KRY64285.1"/>
    <property type="molecule type" value="Genomic_DNA"/>
</dbReference>
<gene>
    <name evidence="1" type="ORF">T4D_11197</name>
</gene>
<comment type="caution">
    <text evidence="1">The sequence shown here is derived from an EMBL/GenBank/DDBJ whole genome shotgun (WGS) entry which is preliminary data.</text>
</comment>